<reference evidence="2" key="1">
    <citation type="submission" date="2020-07" db="EMBL/GenBank/DDBJ databases">
        <title>Multicomponent nature underlies the extraordinary mechanical properties of spider dragline silk.</title>
        <authorList>
            <person name="Kono N."/>
            <person name="Nakamura H."/>
            <person name="Mori M."/>
            <person name="Yoshida Y."/>
            <person name="Ohtoshi R."/>
            <person name="Malay A.D."/>
            <person name="Moran D.A.P."/>
            <person name="Tomita M."/>
            <person name="Numata K."/>
            <person name="Arakawa K."/>
        </authorList>
    </citation>
    <scope>NUCLEOTIDE SEQUENCE</scope>
</reference>
<proteinExistence type="predicted"/>
<dbReference type="EMBL" id="BMAO01034226">
    <property type="protein sequence ID" value="GFQ94901.1"/>
    <property type="molecule type" value="Genomic_DNA"/>
</dbReference>
<feature type="compositionally biased region" description="Polar residues" evidence="1">
    <location>
        <begin position="100"/>
        <end position="109"/>
    </location>
</feature>
<gene>
    <name evidence="2" type="ORF">TNCT_206071</name>
</gene>
<feature type="region of interest" description="Disordered" evidence="1">
    <location>
        <begin position="38"/>
        <end position="146"/>
    </location>
</feature>
<protein>
    <submittedName>
        <fullName evidence="2">Uncharacterized protein</fullName>
    </submittedName>
</protein>
<name>A0A8X6G334_TRICU</name>
<evidence type="ECO:0000313" key="3">
    <source>
        <dbReference type="Proteomes" id="UP000887116"/>
    </source>
</evidence>
<dbReference type="AlphaFoldDB" id="A0A8X6G334"/>
<evidence type="ECO:0000313" key="2">
    <source>
        <dbReference type="EMBL" id="GFQ94901.1"/>
    </source>
</evidence>
<keyword evidence="3" id="KW-1185">Reference proteome</keyword>
<sequence>MPKEIIMEFDIYTILNEARSLYRATKLKEREADDNIFKNWGFPTEKDDSLDFKKNPDKEPPLHVVSSPPRNKKLINQPAKTNTPLLVSRTPPPRKMLNNLAPTTPTWSKLVTPPRASTPKQYIKPPPPITIDNVDRSGQLLKSSKN</sequence>
<organism evidence="2 3">
    <name type="scientific">Trichonephila clavata</name>
    <name type="common">Joro spider</name>
    <name type="synonym">Nephila clavata</name>
    <dbReference type="NCBI Taxonomy" id="2740835"/>
    <lineage>
        <taxon>Eukaryota</taxon>
        <taxon>Metazoa</taxon>
        <taxon>Ecdysozoa</taxon>
        <taxon>Arthropoda</taxon>
        <taxon>Chelicerata</taxon>
        <taxon>Arachnida</taxon>
        <taxon>Araneae</taxon>
        <taxon>Araneomorphae</taxon>
        <taxon>Entelegynae</taxon>
        <taxon>Araneoidea</taxon>
        <taxon>Nephilidae</taxon>
        <taxon>Trichonephila</taxon>
    </lineage>
</organism>
<evidence type="ECO:0000256" key="1">
    <source>
        <dbReference type="SAM" id="MobiDB-lite"/>
    </source>
</evidence>
<accession>A0A8X6G334</accession>
<dbReference type="Proteomes" id="UP000887116">
    <property type="component" value="Unassembled WGS sequence"/>
</dbReference>
<feature type="compositionally biased region" description="Basic and acidic residues" evidence="1">
    <location>
        <begin position="44"/>
        <end position="61"/>
    </location>
</feature>
<comment type="caution">
    <text evidence="2">The sequence shown here is derived from an EMBL/GenBank/DDBJ whole genome shotgun (WGS) entry which is preliminary data.</text>
</comment>